<comment type="caution">
    <text evidence="1">The sequence shown here is derived from an EMBL/GenBank/DDBJ whole genome shotgun (WGS) entry which is preliminary data.</text>
</comment>
<gene>
    <name evidence="1" type="ORF">AMJ40_05870</name>
</gene>
<evidence type="ECO:0000313" key="1">
    <source>
        <dbReference type="EMBL" id="KPJ49289.1"/>
    </source>
</evidence>
<dbReference type="EMBL" id="LIZT01000065">
    <property type="protein sequence ID" value="KPJ49289.1"/>
    <property type="molecule type" value="Genomic_DNA"/>
</dbReference>
<name>A0A0S7WH84_UNCT6</name>
<sequence>MIKDIVKKMEKYGIPGRDLHDLPSSPLTFPDGAHYRMEVSGVERPEVCEAIIDEMQKRKIPIHRLISTVMGATLLDRKELKRFAKAAHDARLEVIITPGPRAPWEVGRQMATPEGAACGLRFRGSDAIARYIADIYRCVEIGFRGFLVWDEGVLWLLNEMRKDGEFPEGTTFKVSIYAGHANAAGAKLLESLGGNTFNPIGDVSLAMYASMRKATKMAIDVHIYLFDAWGGFNRFWEGPQLARVSAPCYFKIEPGPSVGALYKPWVSPDSLAFLAREKVKYAEIIHEIIQENNPELKLSEQGPKDLAIPQP</sequence>
<reference evidence="1 2" key="1">
    <citation type="journal article" date="2015" name="Microbiome">
        <title>Genomic resolution of linkages in carbon, nitrogen, and sulfur cycling among widespread estuary sediment bacteria.</title>
        <authorList>
            <person name="Baker B.J."/>
            <person name="Lazar C.S."/>
            <person name="Teske A.P."/>
            <person name="Dick G.J."/>
        </authorList>
    </citation>
    <scope>NUCLEOTIDE SEQUENCE [LARGE SCALE GENOMIC DNA]</scope>
    <source>
        <strain evidence="1">DG_26</strain>
    </source>
</reference>
<accession>A0A0S7WH84</accession>
<dbReference type="PATRIC" id="fig|1703771.3.peg.442"/>
<evidence type="ECO:0000313" key="2">
    <source>
        <dbReference type="Proteomes" id="UP000051124"/>
    </source>
</evidence>
<proteinExistence type="predicted"/>
<protein>
    <submittedName>
        <fullName evidence="1">Uncharacterized protein</fullName>
    </submittedName>
</protein>
<dbReference type="AlphaFoldDB" id="A0A0S7WH84"/>
<organism evidence="1 2">
    <name type="scientific">candidate division TA06 bacterium DG_26</name>
    <dbReference type="NCBI Taxonomy" id="1703771"/>
    <lineage>
        <taxon>Bacteria</taxon>
        <taxon>Bacteria division TA06</taxon>
    </lineage>
</organism>
<dbReference type="Proteomes" id="UP000051124">
    <property type="component" value="Unassembled WGS sequence"/>
</dbReference>